<evidence type="ECO:0000313" key="2">
    <source>
        <dbReference type="EMBL" id="CAG9324000.1"/>
    </source>
</evidence>
<comment type="caution">
    <text evidence="2">The sequence shown here is derived from an EMBL/GenBank/DDBJ whole genome shotgun (WGS) entry which is preliminary data.</text>
</comment>
<feature type="chain" id="PRO_5043717618" description="TNFR-Cys domain-containing protein" evidence="1">
    <location>
        <begin position="18"/>
        <end position="128"/>
    </location>
</feature>
<keyword evidence="3" id="KW-1185">Reference proteome</keyword>
<name>A0AAU9JIQ6_9CILI</name>
<evidence type="ECO:0008006" key="4">
    <source>
        <dbReference type="Google" id="ProtNLM"/>
    </source>
</evidence>
<proteinExistence type="predicted"/>
<keyword evidence="1" id="KW-0732">Signal</keyword>
<sequence>MLSLLMVFLKILQSFSCSNTCKYCKILNEAWIYNPCSGMTCSLNSTNCDPKCKSCDPTSETCSNLFTACSRDKSICGYPINYYTVVGNILSSAEISSGTICYWIIDGHSYYDSYGYDTLSFSYMFMGV</sequence>
<feature type="signal peptide" evidence="1">
    <location>
        <begin position="1"/>
        <end position="17"/>
    </location>
</feature>
<evidence type="ECO:0000256" key="1">
    <source>
        <dbReference type="SAM" id="SignalP"/>
    </source>
</evidence>
<protein>
    <recommendedName>
        <fullName evidence="4">TNFR-Cys domain-containing protein</fullName>
    </recommendedName>
</protein>
<evidence type="ECO:0000313" key="3">
    <source>
        <dbReference type="Proteomes" id="UP001162131"/>
    </source>
</evidence>
<accession>A0AAU9JIQ6</accession>
<dbReference type="AlphaFoldDB" id="A0AAU9JIQ6"/>
<organism evidence="2 3">
    <name type="scientific">Blepharisma stoltei</name>
    <dbReference type="NCBI Taxonomy" id="1481888"/>
    <lineage>
        <taxon>Eukaryota</taxon>
        <taxon>Sar</taxon>
        <taxon>Alveolata</taxon>
        <taxon>Ciliophora</taxon>
        <taxon>Postciliodesmatophora</taxon>
        <taxon>Heterotrichea</taxon>
        <taxon>Heterotrichida</taxon>
        <taxon>Blepharismidae</taxon>
        <taxon>Blepharisma</taxon>
    </lineage>
</organism>
<reference evidence="2" key="1">
    <citation type="submission" date="2021-09" db="EMBL/GenBank/DDBJ databases">
        <authorList>
            <consortium name="AG Swart"/>
            <person name="Singh M."/>
            <person name="Singh A."/>
            <person name="Seah K."/>
            <person name="Emmerich C."/>
        </authorList>
    </citation>
    <scope>NUCLEOTIDE SEQUENCE</scope>
    <source>
        <strain evidence="2">ATCC30299</strain>
    </source>
</reference>
<gene>
    <name evidence="2" type="ORF">BSTOLATCC_MIC35022</name>
</gene>
<dbReference type="Proteomes" id="UP001162131">
    <property type="component" value="Unassembled WGS sequence"/>
</dbReference>
<dbReference type="EMBL" id="CAJZBQ010000035">
    <property type="protein sequence ID" value="CAG9324000.1"/>
    <property type="molecule type" value="Genomic_DNA"/>
</dbReference>